<reference evidence="1" key="1">
    <citation type="submission" date="2021-06" db="EMBL/GenBank/DDBJ databases">
        <authorList>
            <person name="Kallberg Y."/>
            <person name="Tangrot J."/>
            <person name="Rosling A."/>
        </authorList>
    </citation>
    <scope>NUCLEOTIDE SEQUENCE</scope>
    <source>
        <strain evidence="1">FL966</strain>
    </source>
</reference>
<organism evidence="1 2">
    <name type="scientific">Cetraspora pellucida</name>
    <dbReference type="NCBI Taxonomy" id="1433469"/>
    <lineage>
        <taxon>Eukaryota</taxon>
        <taxon>Fungi</taxon>
        <taxon>Fungi incertae sedis</taxon>
        <taxon>Mucoromycota</taxon>
        <taxon>Glomeromycotina</taxon>
        <taxon>Glomeromycetes</taxon>
        <taxon>Diversisporales</taxon>
        <taxon>Gigasporaceae</taxon>
        <taxon>Cetraspora</taxon>
    </lineage>
</organism>
<sequence>MNLYWCITTGKICLSTTVSAKGSSSIAIQKAYFEGHMMVFENANAEDFDNAVKCNILKSIIGLDESKIPTEDKASIILQSVFPISDTQKIIDEALVKQKFNYDAKIEKLRKEVQSSKAQKTQTLVSQTIEPVRQPRGLLSNLKTEKDYENYYIVKYFSDLDIYSKEDLDSNYSKKPFQRSHL</sequence>
<dbReference type="Proteomes" id="UP000789759">
    <property type="component" value="Unassembled WGS sequence"/>
</dbReference>
<protein>
    <submittedName>
        <fullName evidence="1">9063_t:CDS:1</fullName>
    </submittedName>
</protein>
<proteinExistence type="predicted"/>
<name>A0A9N9DW31_9GLOM</name>
<evidence type="ECO:0000313" key="2">
    <source>
        <dbReference type="Proteomes" id="UP000789759"/>
    </source>
</evidence>
<dbReference type="OrthoDB" id="2441131at2759"/>
<accession>A0A9N9DW31</accession>
<gene>
    <name evidence="1" type="ORF">CPELLU_LOCUS9281</name>
</gene>
<keyword evidence="2" id="KW-1185">Reference proteome</keyword>
<comment type="caution">
    <text evidence="1">The sequence shown here is derived from an EMBL/GenBank/DDBJ whole genome shotgun (WGS) entry which is preliminary data.</text>
</comment>
<dbReference type="AlphaFoldDB" id="A0A9N9DW31"/>
<dbReference type="EMBL" id="CAJVQA010007012">
    <property type="protein sequence ID" value="CAG8649973.1"/>
    <property type="molecule type" value="Genomic_DNA"/>
</dbReference>
<evidence type="ECO:0000313" key="1">
    <source>
        <dbReference type="EMBL" id="CAG8649973.1"/>
    </source>
</evidence>